<dbReference type="EMBL" id="BMAU01021225">
    <property type="protein sequence ID" value="GFY01217.1"/>
    <property type="molecule type" value="Genomic_DNA"/>
</dbReference>
<comment type="caution">
    <text evidence="1">The sequence shown here is derived from an EMBL/GenBank/DDBJ whole genome shotgun (WGS) entry which is preliminary data.</text>
</comment>
<reference evidence="1" key="1">
    <citation type="submission" date="2020-08" db="EMBL/GenBank/DDBJ databases">
        <title>Multicomponent nature underlies the extraordinary mechanical properties of spider dragline silk.</title>
        <authorList>
            <person name="Kono N."/>
            <person name="Nakamura H."/>
            <person name="Mori M."/>
            <person name="Yoshida Y."/>
            <person name="Ohtoshi R."/>
            <person name="Malay A.D."/>
            <person name="Moran D.A.P."/>
            <person name="Tomita M."/>
            <person name="Numata K."/>
            <person name="Arakawa K."/>
        </authorList>
    </citation>
    <scope>NUCLEOTIDE SEQUENCE</scope>
</reference>
<accession>A0A8X6RT01</accession>
<sequence length="77" mass="8470">MMALNSCLASSGLPPLGMVWKLGERVPAHRCRPCHLTMVQNDEVRRQKPSCDVNIPSHSLVENSNPGTSVCRRADVD</sequence>
<dbReference type="Proteomes" id="UP000887159">
    <property type="component" value="Unassembled WGS sequence"/>
</dbReference>
<evidence type="ECO:0000313" key="1">
    <source>
        <dbReference type="EMBL" id="GFY01217.1"/>
    </source>
</evidence>
<gene>
    <name evidence="1" type="ORF">TNCV_5076841</name>
</gene>
<evidence type="ECO:0000313" key="2">
    <source>
        <dbReference type="Proteomes" id="UP000887159"/>
    </source>
</evidence>
<dbReference type="AlphaFoldDB" id="A0A8X6RT01"/>
<proteinExistence type="predicted"/>
<organism evidence="1 2">
    <name type="scientific">Trichonephila clavipes</name>
    <name type="common">Golden silk orbweaver</name>
    <name type="synonym">Nephila clavipes</name>
    <dbReference type="NCBI Taxonomy" id="2585209"/>
    <lineage>
        <taxon>Eukaryota</taxon>
        <taxon>Metazoa</taxon>
        <taxon>Ecdysozoa</taxon>
        <taxon>Arthropoda</taxon>
        <taxon>Chelicerata</taxon>
        <taxon>Arachnida</taxon>
        <taxon>Araneae</taxon>
        <taxon>Araneomorphae</taxon>
        <taxon>Entelegynae</taxon>
        <taxon>Araneoidea</taxon>
        <taxon>Nephilidae</taxon>
        <taxon>Trichonephila</taxon>
    </lineage>
</organism>
<name>A0A8X6RT01_TRICX</name>
<keyword evidence="2" id="KW-1185">Reference proteome</keyword>
<protein>
    <submittedName>
        <fullName evidence="1">Uncharacterized protein</fullName>
    </submittedName>
</protein>